<feature type="transmembrane region" description="Helical" evidence="24">
    <location>
        <begin position="875"/>
        <end position="901"/>
    </location>
</feature>
<dbReference type="SMART" id="SM00831">
    <property type="entry name" value="Cation_ATPase_N"/>
    <property type="match status" value="1"/>
</dbReference>
<dbReference type="GO" id="GO:0005886">
    <property type="term" value="C:plasma membrane"/>
    <property type="evidence" value="ECO:0007669"/>
    <property type="project" value="UniProtKB-SubCell"/>
</dbReference>
<dbReference type="Pfam" id="PF00689">
    <property type="entry name" value="Cation_ATPase_C"/>
    <property type="match status" value="1"/>
</dbReference>
<evidence type="ECO:0000256" key="24">
    <source>
        <dbReference type="SAM" id="Phobius"/>
    </source>
</evidence>
<dbReference type="Pfam" id="PF13246">
    <property type="entry name" value="Cation_ATPase"/>
    <property type="match status" value="1"/>
</dbReference>
<dbReference type="PROSITE" id="PS00154">
    <property type="entry name" value="ATPASE_E1_E2"/>
    <property type="match status" value="1"/>
</dbReference>
<dbReference type="HOGENOM" id="CLU_002360_3_0_1"/>
<evidence type="ECO:0000256" key="16">
    <source>
        <dbReference type="ARBA" id="ARBA00023065"/>
    </source>
</evidence>
<feature type="compositionally biased region" description="Polar residues" evidence="23">
    <location>
        <begin position="1"/>
        <end position="11"/>
    </location>
</feature>
<evidence type="ECO:0000256" key="20">
    <source>
        <dbReference type="ARBA" id="ARBA00035029"/>
    </source>
</evidence>
<dbReference type="NCBIfam" id="TIGR01494">
    <property type="entry name" value="ATPase_P-type"/>
    <property type="match status" value="2"/>
</dbReference>
<feature type="domain" description="Cation-transporting P-type ATPase N-terminal" evidence="25">
    <location>
        <begin position="28"/>
        <end position="102"/>
    </location>
</feature>
<feature type="transmembrane region" description="Helical" evidence="24">
    <location>
        <begin position="106"/>
        <end position="125"/>
    </location>
</feature>
<evidence type="ECO:0000256" key="15">
    <source>
        <dbReference type="ARBA" id="ARBA00023053"/>
    </source>
</evidence>
<dbReference type="FunFam" id="2.70.150.10:FF:000160">
    <property type="entry name" value="Sarcoplasmic/endoplasmic reticulum calcium ATPase 1"/>
    <property type="match status" value="1"/>
</dbReference>
<keyword evidence="8" id="KW-0479">Metal-binding</keyword>
<feature type="transmembrane region" description="Helical" evidence="24">
    <location>
        <begin position="77"/>
        <end position="100"/>
    </location>
</feature>
<dbReference type="Proteomes" id="UP000039046">
    <property type="component" value="Unassembled WGS sequence"/>
</dbReference>
<dbReference type="SUPFAM" id="SSF81665">
    <property type="entry name" value="Calcium ATPase, transmembrane domain M"/>
    <property type="match status" value="1"/>
</dbReference>
<dbReference type="InterPro" id="IPR023214">
    <property type="entry name" value="HAD_sf"/>
</dbReference>
<dbReference type="OrthoDB" id="3352408at2759"/>
<evidence type="ECO:0000256" key="7">
    <source>
        <dbReference type="ARBA" id="ARBA00022692"/>
    </source>
</evidence>
<dbReference type="InterPro" id="IPR023298">
    <property type="entry name" value="ATPase_P-typ_TM_dom_sf"/>
</dbReference>
<feature type="transmembrane region" description="Helical" evidence="24">
    <location>
        <begin position="999"/>
        <end position="1021"/>
    </location>
</feature>
<dbReference type="SUPFAM" id="SSF56784">
    <property type="entry name" value="HAD-like"/>
    <property type="match status" value="1"/>
</dbReference>
<dbReference type="Gene3D" id="2.70.150.10">
    <property type="entry name" value="Calcium-transporting ATPase, cytoplasmic transduction domain A"/>
    <property type="match status" value="1"/>
</dbReference>
<keyword evidence="17 24" id="KW-0472">Membrane</keyword>
<keyword evidence="6" id="KW-0597">Phosphoprotein</keyword>
<dbReference type="InterPro" id="IPR059000">
    <property type="entry name" value="ATPase_P-type_domA"/>
</dbReference>
<comment type="similarity">
    <text evidence="19">Belongs to the cation transport ATPase (P-type) (TC 3.A.3) family. Type IID subfamily.</text>
</comment>
<comment type="cofactor">
    <cofactor evidence="1">
        <name>Mg(2+)</name>
        <dbReference type="ChEBI" id="CHEBI:18420"/>
    </cofactor>
</comment>
<evidence type="ECO:0000256" key="1">
    <source>
        <dbReference type="ARBA" id="ARBA00001946"/>
    </source>
</evidence>
<feature type="transmembrane region" description="Helical" evidence="24">
    <location>
        <begin position="296"/>
        <end position="317"/>
    </location>
</feature>
<dbReference type="EC" id="7.2.2.3" evidence="20"/>
<dbReference type="InterPro" id="IPR008250">
    <property type="entry name" value="ATPase_P-typ_transduc_dom_A_sf"/>
</dbReference>
<dbReference type="SFLD" id="SFLDS00003">
    <property type="entry name" value="Haloacid_Dehalogenase"/>
    <property type="match status" value="1"/>
</dbReference>
<dbReference type="GO" id="GO:0008554">
    <property type="term" value="F:P-type sodium transporter activity"/>
    <property type="evidence" value="ECO:0007669"/>
    <property type="project" value="UniProtKB-EC"/>
</dbReference>
<evidence type="ECO:0000256" key="18">
    <source>
        <dbReference type="ARBA" id="ARBA00023201"/>
    </source>
</evidence>
<dbReference type="InterPro" id="IPR006068">
    <property type="entry name" value="ATPase_P-typ_cation-transptr_C"/>
</dbReference>
<evidence type="ECO:0000256" key="13">
    <source>
        <dbReference type="ARBA" id="ARBA00022967"/>
    </source>
</evidence>
<feature type="transmembrane region" description="Helical" evidence="24">
    <location>
        <begin position="323"/>
        <end position="349"/>
    </location>
</feature>
<dbReference type="InterPro" id="IPR036412">
    <property type="entry name" value="HAD-like_sf"/>
</dbReference>
<evidence type="ECO:0000256" key="23">
    <source>
        <dbReference type="SAM" id="MobiDB-lite"/>
    </source>
</evidence>
<protein>
    <recommendedName>
        <fullName evidence="20">P-type Na(+) transporter</fullName>
        <ecNumber evidence="20">7.2.2.3</ecNumber>
    </recommendedName>
</protein>
<keyword evidence="5" id="KW-0633">Potassium transport</keyword>
<comment type="catalytic activity">
    <reaction evidence="22">
        <text>Na(+)(in) + ATP + H2O = Na(+)(out) + ADP + phosphate + H(+)</text>
        <dbReference type="Rhea" id="RHEA:14633"/>
        <dbReference type="ChEBI" id="CHEBI:15377"/>
        <dbReference type="ChEBI" id="CHEBI:15378"/>
        <dbReference type="ChEBI" id="CHEBI:29101"/>
        <dbReference type="ChEBI" id="CHEBI:30616"/>
        <dbReference type="ChEBI" id="CHEBI:43474"/>
        <dbReference type="ChEBI" id="CHEBI:456216"/>
        <dbReference type="EC" id="7.2.2.3"/>
    </reaction>
    <physiologicalReaction direction="left-to-right" evidence="22">
        <dbReference type="Rhea" id="RHEA:14634"/>
    </physiologicalReaction>
</comment>
<dbReference type="PRINTS" id="PR00119">
    <property type="entry name" value="CATATPASE"/>
</dbReference>
<keyword evidence="14 24" id="KW-1133">Transmembrane helix</keyword>
<evidence type="ECO:0000256" key="22">
    <source>
        <dbReference type="ARBA" id="ARBA00049499"/>
    </source>
</evidence>
<evidence type="ECO:0000256" key="5">
    <source>
        <dbReference type="ARBA" id="ARBA00022538"/>
    </source>
</evidence>
<evidence type="ECO:0000256" key="6">
    <source>
        <dbReference type="ARBA" id="ARBA00022553"/>
    </source>
</evidence>
<sequence length="1045" mass="113853">MSEHGNTSETVASHGHVSGQSNSPMSAPAHALSSQEVVKELHADTATGLSVQEAASRLATAGHNELDKKKGVQPIKIFVEQIFNAMTLVLLLALGASFGIQAWIEGGILAGIIVLNIFIGFFQTLQAERTIDSLRTLGFPTCNVFRDGTTINIQTADIVPGDIVDLNTGDSVPADIRLLEAVNLEADEALLTGESAPVSKSPGMTFAEDTGPGDRLNVVFSSTTITKGRGRGVVFATGMFTEIGLIAKALQDTGKKPAGSKSDSVFMKLWRPIKEWGGEFLGLTIGTPLQKKLSQLFLCLFAFAIVCAIIVLAANKFDTHTDVILYAVTTAIGTIPVSLLLVLTVTMAAGTKKMLERHVIVRNLSSLEALGGVTNVCSDKTGTITQGRMIVRSAWIPTHGTYSVQTTNDVYNPHAGTVSFDAADPKDLADVNEKHEAAVVSPVDEAAAHEKLQRYLNIAALANLATLEQNAEDDANPGDWTARGAPTEIAVEVFAARFGWGRSALTQDPKPRWTHVNEFPFDSDVKKMSVLFNDSDGKTYVFTKGAVERVIPSCKYMTSATGIELFTDDHEKTILQNMESLASKGLRVLALAHKVNPEALSVGSFDHGKPPKRDAFECDLTFCGLIGIYDPPRPESEPSVRAFHGAGIVVHMLTGDHPQTARAIAQEVSILPPEEDMRKLSAAVTASMMMAAHEFDALTDDQIDALPDLPLVVARCAPSTKVRMIKALHRRNRYVAMTGDGVNDSPSLKRADIGIAMGSGSDVAKESSDIVLTDDNFASILNAIEEGRRIFDNIQKFILHVLAANIGFVIALLTGLAFKDKTGVSIFQLTPVEILWMLLGTGAFCETGLGFEKAVPDILNRPPHNLKYGVFTPEFMLDMIVYGFLMAGCVLGSFTTVIFGFDDGNFGVECNNRYSAECDAVFRARATCYTTMTWIFLLFSWELIDFRRSFFYMPRGIKAWFGHLWGNQFLFFAITVVFFIVFPTLYIPGLNHIVFLHTGISWEWAVVFIAVGIWILGAEAWKWAKRVYFRRTSPQPDKRSGRDMA</sequence>
<dbReference type="GO" id="GO:0046872">
    <property type="term" value="F:metal ion binding"/>
    <property type="evidence" value="ECO:0007669"/>
    <property type="project" value="UniProtKB-KW"/>
</dbReference>
<evidence type="ECO:0000256" key="2">
    <source>
        <dbReference type="ARBA" id="ARBA00004651"/>
    </source>
</evidence>
<dbReference type="EMBL" id="CDHN01000003">
    <property type="protein sequence ID" value="CEJ90817.1"/>
    <property type="molecule type" value="Genomic_DNA"/>
</dbReference>
<dbReference type="Pfam" id="PF08282">
    <property type="entry name" value="Hydrolase_3"/>
    <property type="match status" value="1"/>
</dbReference>
<gene>
    <name evidence="26" type="ORF">VHEMI06573</name>
</gene>
<keyword evidence="13" id="KW-1278">Translocase</keyword>
<evidence type="ECO:0000256" key="14">
    <source>
        <dbReference type="ARBA" id="ARBA00022989"/>
    </source>
</evidence>
<feature type="transmembrane region" description="Helical" evidence="24">
    <location>
        <begin position="964"/>
        <end position="987"/>
    </location>
</feature>
<dbReference type="FunFam" id="3.40.50.1000:FF:000047">
    <property type="entry name" value="Sodium P-type ATPase"/>
    <property type="match status" value="1"/>
</dbReference>
<evidence type="ECO:0000256" key="10">
    <source>
        <dbReference type="ARBA" id="ARBA00022840"/>
    </source>
</evidence>
<dbReference type="InterPro" id="IPR004014">
    <property type="entry name" value="ATPase_P-typ_cation-transptr_N"/>
</dbReference>
<dbReference type="GO" id="GO:0016887">
    <property type="term" value="F:ATP hydrolysis activity"/>
    <property type="evidence" value="ECO:0007669"/>
    <property type="project" value="InterPro"/>
</dbReference>
<dbReference type="FunFam" id="1.20.1110.10:FF:000015">
    <property type="entry name" value="Sodium ion P-type ATPase"/>
    <property type="match status" value="1"/>
</dbReference>
<comment type="catalytic activity">
    <reaction evidence="21">
        <text>K(+)(in) + ATP + H2O = K(+)(out) + ADP + phosphate + H(+)</text>
        <dbReference type="Rhea" id="RHEA:75815"/>
        <dbReference type="ChEBI" id="CHEBI:15377"/>
        <dbReference type="ChEBI" id="CHEBI:15378"/>
        <dbReference type="ChEBI" id="CHEBI:29103"/>
        <dbReference type="ChEBI" id="CHEBI:30616"/>
        <dbReference type="ChEBI" id="CHEBI:43474"/>
        <dbReference type="ChEBI" id="CHEBI:456216"/>
    </reaction>
</comment>
<dbReference type="GO" id="GO:0006813">
    <property type="term" value="P:potassium ion transport"/>
    <property type="evidence" value="ECO:0007669"/>
    <property type="project" value="UniProtKB-KW"/>
</dbReference>
<evidence type="ECO:0000313" key="26">
    <source>
        <dbReference type="EMBL" id="CEJ90817.1"/>
    </source>
</evidence>
<evidence type="ECO:0000256" key="11">
    <source>
        <dbReference type="ARBA" id="ARBA00022842"/>
    </source>
</evidence>
<dbReference type="InterPro" id="IPR023299">
    <property type="entry name" value="ATPase_P-typ_cyto_dom_N"/>
</dbReference>
<dbReference type="SUPFAM" id="SSF81653">
    <property type="entry name" value="Calcium ATPase, transduction domain A"/>
    <property type="match status" value="1"/>
</dbReference>
<keyword evidence="3" id="KW-0813">Transport</keyword>
<keyword evidence="10" id="KW-0067">ATP-binding</keyword>
<keyword evidence="9" id="KW-0547">Nucleotide-binding</keyword>
<evidence type="ECO:0000256" key="19">
    <source>
        <dbReference type="ARBA" id="ARBA00035017"/>
    </source>
</evidence>
<evidence type="ECO:0000256" key="17">
    <source>
        <dbReference type="ARBA" id="ARBA00023136"/>
    </source>
</evidence>
<dbReference type="Gene3D" id="1.20.1110.10">
    <property type="entry name" value="Calcium-transporting ATPase, transmembrane domain"/>
    <property type="match status" value="2"/>
</dbReference>
<evidence type="ECO:0000256" key="8">
    <source>
        <dbReference type="ARBA" id="ARBA00022723"/>
    </source>
</evidence>
<dbReference type="Gene3D" id="3.40.1110.10">
    <property type="entry name" value="Calcium-transporting ATPase, cytoplasmic domain N"/>
    <property type="match status" value="1"/>
</dbReference>
<feature type="transmembrane region" description="Helical" evidence="24">
    <location>
        <begin position="797"/>
        <end position="818"/>
    </location>
</feature>
<dbReference type="SUPFAM" id="SSF81660">
    <property type="entry name" value="Metal cation-transporting ATPase, ATP-binding domain N"/>
    <property type="match status" value="1"/>
</dbReference>
<dbReference type="FunFam" id="3.40.1110.10:FF:000039">
    <property type="entry name" value="Sodium P-type ATPase"/>
    <property type="match status" value="1"/>
</dbReference>
<keyword evidence="16" id="KW-0406">Ion transport</keyword>
<dbReference type="NCBIfam" id="TIGR01523">
    <property type="entry name" value="ATPase-IID_K-Na"/>
    <property type="match status" value="1"/>
</dbReference>
<evidence type="ECO:0000313" key="27">
    <source>
        <dbReference type="Proteomes" id="UP000039046"/>
    </source>
</evidence>
<name>A0A0A1TLC1_9HYPO</name>
<keyword evidence="12" id="KW-0630">Potassium</keyword>
<evidence type="ECO:0000256" key="12">
    <source>
        <dbReference type="ARBA" id="ARBA00022958"/>
    </source>
</evidence>
<comment type="subcellular location">
    <subcellularLocation>
        <location evidence="2">Cell membrane</location>
        <topology evidence="2">Multi-pass membrane protein</topology>
    </subcellularLocation>
</comment>
<keyword evidence="15" id="KW-0915">Sodium</keyword>
<dbReference type="AlphaFoldDB" id="A0A0A1TLC1"/>
<evidence type="ECO:0000256" key="9">
    <source>
        <dbReference type="ARBA" id="ARBA00022741"/>
    </source>
</evidence>
<organism evidence="26 27">
    <name type="scientific">[Torrubiella] hemipterigena</name>
    <dbReference type="NCBI Taxonomy" id="1531966"/>
    <lineage>
        <taxon>Eukaryota</taxon>
        <taxon>Fungi</taxon>
        <taxon>Dikarya</taxon>
        <taxon>Ascomycota</taxon>
        <taxon>Pezizomycotina</taxon>
        <taxon>Sordariomycetes</taxon>
        <taxon>Hypocreomycetidae</taxon>
        <taxon>Hypocreales</taxon>
        <taxon>Clavicipitaceae</taxon>
        <taxon>Clavicipitaceae incertae sedis</taxon>
        <taxon>'Torrubiella' clade</taxon>
    </lineage>
</organism>
<evidence type="ECO:0000256" key="21">
    <source>
        <dbReference type="ARBA" id="ARBA00048599"/>
    </source>
</evidence>
<keyword evidence="7 24" id="KW-0812">Transmembrane</keyword>
<dbReference type="STRING" id="1531966.A0A0A1TLC1"/>
<dbReference type="InterPro" id="IPR044492">
    <property type="entry name" value="P_typ_ATPase_HD_dom"/>
</dbReference>
<dbReference type="InterPro" id="IPR006414">
    <property type="entry name" value="P-type_ATPase_IID"/>
</dbReference>
<evidence type="ECO:0000259" key="25">
    <source>
        <dbReference type="SMART" id="SM00831"/>
    </source>
</evidence>
<dbReference type="GO" id="GO:0005524">
    <property type="term" value="F:ATP binding"/>
    <property type="evidence" value="ECO:0007669"/>
    <property type="project" value="UniProtKB-KW"/>
</dbReference>
<reference evidence="26 27" key="1">
    <citation type="journal article" date="2015" name="Genome Announc.">
        <title>Draft Genome Sequence and Gene Annotation of the Entomopathogenic Fungus Verticillium hemipterigenum.</title>
        <authorList>
            <person name="Horn F."/>
            <person name="Habel A."/>
            <person name="Scharf D.H."/>
            <person name="Dworschak J."/>
            <person name="Brakhage A.A."/>
            <person name="Guthke R."/>
            <person name="Hertweck C."/>
            <person name="Linde J."/>
        </authorList>
    </citation>
    <scope>NUCLEOTIDE SEQUENCE [LARGE SCALE GENOMIC DNA]</scope>
</reference>
<proteinExistence type="inferred from homology"/>
<dbReference type="SFLD" id="SFLDF00027">
    <property type="entry name" value="p-type_atpase"/>
    <property type="match status" value="1"/>
</dbReference>
<keyword evidence="11" id="KW-0460">Magnesium</keyword>
<dbReference type="Pfam" id="PF00122">
    <property type="entry name" value="E1-E2_ATPase"/>
    <property type="match status" value="1"/>
</dbReference>
<dbReference type="Gene3D" id="3.40.50.1000">
    <property type="entry name" value="HAD superfamily/HAD-like"/>
    <property type="match status" value="1"/>
</dbReference>
<feature type="region of interest" description="Disordered" evidence="23">
    <location>
        <begin position="1"/>
        <end position="29"/>
    </location>
</feature>
<dbReference type="PANTHER" id="PTHR42861">
    <property type="entry name" value="CALCIUM-TRANSPORTING ATPASE"/>
    <property type="match status" value="1"/>
</dbReference>
<keyword evidence="27" id="KW-1185">Reference proteome</keyword>
<feature type="transmembrane region" description="Helical" evidence="24">
    <location>
        <begin position="921"/>
        <end position="944"/>
    </location>
</feature>
<dbReference type="InterPro" id="IPR001757">
    <property type="entry name" value="P_typ_ATPase"/>
</dbReference>
<evidence type="ECO:0000256" key="4">
    <source>
        <dbReference type="ARBA" id="ARBA00022475"/>
    </source>
</evidence>
<dbReference type="Pfam" id="PF00690">
    <property type="entry name" value="Cation_ATPase_N"/>
    <property type="match status" value="1"/>
</dbReference>
<keyword evidence="18" id="KW-0739">Sodium transport</keyword>
<dbReference type="InterPro" id="IPR018303">
    <property type="entry name" value="ATPase_P-typ_P_site"/>
</dbReference>
<evidence type="ECO:0000256" key="3">
    <source>
        <dbReference type="ARBA" id="ARBA00022448"/>
    </source>
</evidence>
<keyword evidence="4" id="KW-1003">Cell membrane</keyword>
<dbReference type="SFLD" id="SFLDG00002">
    <property type="entry name" value="C1.7:_P-type_atpase_like"/>
    <property type="match status" value="1"/>
</dbReference>
<accession>A0A0A1TLC1</accession>